<evidence type="ECO:0000313" key="17">
    <source>
        <dbReference type="RefSeq" id="XP_022342281.1"/>
    </source>
</evidence>
<dbReference type="RefSeq" id="XP_022342278.1">
    <property type="nucleotide sequence ID" value="XM_022486570.1"/>
</dbReference>
<evidence type="ECO:0000259" key="11">
    <source>
        <dbReference type="PROSITE" id="PS50011"/>
    </source>
</evidence>
<dbReference type="InterPro" id="IPR049587">
    <property type="entry name" value="TNK-like_SAM"/>
</dbReference>
<dbReference type="SMART" id="SM00219">
    <property type="entry name" value="TyrKc"/>
    <property type="match status" value="1"/>
</dbReference>
<feature type="compositionally biased region" description="Low complexity" evidence="10">
    <location>
        <begin position="863"/>
        <end position="881"/>
    </location>
</feature>
<evidence type="ECO:0000313" key="15">
    <source>
        <dbReference type="RefSeq" id="XP_022342279.1"/>
    </source>
</evidence>
<feature type="compositionally biased region" description="Basic and acidic residues" evidence="10">
    <location>
        <begin position="782"/>
        <end position="799"/>
    </location>
</feature>
<dbReference type="PROSITE" id="PS50108">
    <property type="entry name" value="CRIB"/>
    <property type="match status" value="1"/>
</dbReference>
<dbReference type="InterPro" id="IPR055175">
    <property type="entry name" value="ACK/TNK-like_SAM"/>
</dbReference>
<keyword evidence="2" id="KW-0728">SH3 domain</keyword>
<gene>
    <name evidence="14 15 16 17 18 19 20" type="primary">LOC111136017</name>
</gene>
<feature type="compositionally biased region" description="Basic and acidic residues" evidence="10">
    <location>
        <begin position="1185"/>
        <end position="1194"/>
    </location>
</feature>
<feature type="compositionally biased region" description="Polar residues" evidence="10">
    <location>
        <begin position="853"/>
        <end position="862"/>
    </location>
</feature>
<dbReference type="OrthoDB" id="4062651at2759"/>
<dbReference type="InterPro" id="IPR017441">
    <property type="entry name" value="Protein_kinase_ATP_BS"/>
</dbReference>
<dbReference type="KEGG" id="cvn:111136017"/>
<dbReference type="PROSITE" id="PS50011">
    <property type="entry name" value="PROTEIN_KINASE_DOM"/>
    <property type="match status" value="1"/>
</dbReference>
<evidence type="ECO:0000313" key="13">
    <source>
        <dbReference type="Proteomes" id="UP000694844"/>
    </source>
</evidence>
<keyword evidence="6 9" id="KW-0067">ATP-binding</keyword>
<dbReference type="GO" id="GO:0004715">
    <property type="term" value="F:non-membrane spanning protein tyrosine kinase activity"/>
    <property type="evidence" value="ECO:0007669"/>
    <property type="project" value="UniProtKB-EC"/>
</dbReference>
<keyword evidence="7" id="KW-0829">Tyrosine-protein kinase</keyword>
<feature type="compositionally biased region" description="Acidic residues" evidence="10">
    <location>
        <begin position="1308"/>
        <end position="1322"/>
    </location>
</feature>
<evidence type="ECO:0000259" key="12">
    <source>
        <dbReference type="PROSITE" id="PS50108"/>
    </source>
</evidence>
<dbReference type="RefSeq" id="XP_022342282.1">
    <property type="nucleotide sequence ID" value="XM_022486574.1"/>
</dbReference>
<feature type="region of interest" description="Disordered" evidence="10">
    <location>
        <begin position="656"/>
        <end position="724"/>
    </location>
</feature>
<feature type="compositionally biased region" description="Polar residues" evidence="10">
    <location>
        <begin position="884"/>
        <end position="896"/>
    </location>
</feature>
<feature type="compositionally biased region" description="Polar residues" evidence="10">
    <location>
        <begin position="1196"/>
        <end position="1206"/>
    </location>
</feature>
<dbReference type="InterPro" id="IPR011009">
    <property type="entry name" value="Kinase-like_dom_sf"/>
</dbReference>
<dbReference type="RefSeq" id="XP_022342283.1">
    <property type="nucleotide sequence ID" value="XM_022486575.1"/>
</dbReference>
<evidence type="ECO:0000313" key="16">
    <source>
        <dbReference type="RefSeq" id="XP_022342280.1"/>
    </source>
</evidence>
<dbReference type="InterPro" id="IPR008266">
    <property type="entry name" value="Tyr_kinase_AS"/>
</dbReference>
<evidence type="ECO:0000256" key="2">
    <source>
        <dbReference type="ARBA" id="ARBA00022443"/>
    </source>
</evidence>
<feature type="compositionally biased region" description="Basic and acidic residues" evidence="10">
    <location>
        <begin position="656"/>
        <end position="665"/>
    </location>
</feature>
<evidence type="ECO:0000256" key="8">
    <source>
        <dbReference type="ARBA" id="ARBA00047899"/>
    </source>
</evidence>
<dbReference type="RefSeq" id="XP_022342281.1">
    <property type="nucleotide sequence ID" value="XM_022486573.1"/>
</dbReference>
<evidence type="ECO:0000313" key="20">
    <source>
        <dbReference type="RefSeq" id="XP_022342284.1"/>
    </source>
</evidence>
<evidence type="ECO:0000256" key="5">
    <source>
        <dbReference type="ARBA" id="ARBA00022777"/>
    </source>
</evidence>
<dbReference type="PROSITE" id="PS00107">
    <property type="entry name" value="PROTEIN_KINASE_ATP"/>
    <property type="match status" value="1"/>
</dbReference>
<evidence type="ECO:0000256" key="6">
    <source>
        <dbReference type="ARBA" id="ARBA00022840"/>
    </source>
</evidence>
<proteinExistence type="predicted"/>
<dbReference type="InterPro" id="IPR020635">
    <property type="entry name" value="Tyr_kinase_cat_dom"/>
</dbReference>
<dbReference type="PROSITE" id="PS00109">
    <property type="entry name" value="PROTEIN_KINASE_TYR"/>
    <property type="match status" value="1"/>
</dbReference>
<dbReference type="InterPro" id="IPR050198">
    <property type="entry name" value="Non-receptor_tyrosine_kinases"/>
</dbReference>
<evidence type="ECO:0000256" key="7">
    <source>
        <dbReference type="ARBA" id="ARBA00023137"/>
    </source>
</evidence>
<organism evidence="13 20">
    <name type="scientific">Crassostrea virginica</name>
    <name type="common">Eastern oyster</name>
    <dbReference type="NCBI Taxonomy" id="6565"/>
    <lineage>
        <taxon>Eukaryota</taxon>
        <taxon>Metazoa</taxon>
        <taxon>Spiralia</taxon>
        <taxon>Lophotrochozoa</taxon>
        <taxon>Mollusca</taxon>
        <taxon>Bivalvia</taxon>
        <taxon>Autobranchia</taxon>
        <taxon>Pteriomorphia</taxon>
        <taxon>Ostreida</taxon>
        <taxon>Ostreoidea</taxon>
        <taxon>Ostreidae</taxon>
        <taxon>Crassostrea</taxon>
    </lineage>
</organism>
<dbReference type="EC" id="2.7.10.2" evidence="1"/>
<feature type="compositionally biased region" description="Basic residues" evidence="10">
    <location>
        <begin position="770"/>
        <end position="781"/>
    </location>
</feature>
<protein>
    <recommendedName>
        <fullName evidence="1">non-specific protein-tyrosine kinase</fullName>
        <ecNumber evidence="1">2.7.10.2</ecNumber>
    </recommendedName>
</protein>
<feature type="compositionally biased region" description="Basic and acidic residues" evidence="10">
    <location>
        <begin position="1073"/>
        <end position="1095"/>
    </location>
</feature>
<sequence>MGTVRDLHDFLEEAELLHYYSALCNQLRISTVPQLKYVEEEDLAGIGMSKPEMRRLKKLYKKECPHGALGKIKKARDAVRRASLRFTGGSTLDLSKEPEAILTRSDGPGRTLSPSPPEQRSRPTSYIVSPGRQIIPAEAIHINKSLGEGEFGVVQQGVWTTERGEKVQVALKCLSKERMENGTQEFLKEAAIMQTIDHDNICAMFGVVIDKDDTLILVTELAPMRSLLECLKEVTLRLDFPLSRLCDFAQQICDGMSYLESKRLIHRDLAARNILVFSKHKVKISDFGLSRALGVGKDYYQSKYSINLKLPIAWCAPECINYLKFTSASDVWAYGVTLWEMFTYGFQPWAGLNGQEILEAIDTPNSQRLECPDLCPKDYYDLMLKCWYHDPQKRPTFSEISILLPQNACEGMRPITMKASREFPEVTVPKDYLYYKANDVVHVIDKNTSNSPAPGLWKGVLSNGKSGYFDPANFVPFIETRASPASPSSRVQLTRKESKRNSKAKLLSAAMISGPQNDLRHTGHIGYDGAVFGDVSFIGDNYDKLPIKVSSTGKINELHRISPDKEGLSMNGHLGSGHSCSKKEKNPQELNRISQESIDSTFALKSDENPNRNMEYTDIDDDSIFADFKMPDISSSFDFGPSFMDEVLKALNEKEAKLESPDKETTPLQDDNTFSWEDTKEKKQSPPPLPAQPPRMETKRETPKPEPRKQAKVKPMSSSDEKRMESAIAMANEFAAHSTKSHMIDAQSPPTSPISDKNIFDSENSESPKLMKKLKNSIKRSPKVEKKRTFSEEISNKPDLEEDVPPGAQEAYNMLVVRGSIKDTSRSEERSFDREFRLDRGSEWEGRVKQDSYGLQRSSPVRQDSINSYSSSVSQQESWRSPPETVSRQDSWSNRDSPARQESWRNKSERTTVPLANTAEVFLDSQLEEPVRPTPKPRTDRSELPVPAPKPRAEIVQRVEPVQRPQRPPPSIPKSLDYDLKVDLPEEKINGVSKRFSSTSDQNSTASSENDDNKNQIEVLRIDLPDSSDVRKENMSDTSSKDSQQEEPSKNEPSRKDSFKNDLLWSEDFSEPSPREIMSKLARESRIRRSLDHQRGAVGDGVDSGPSRNIREPQGIPGKGLSAANDDEEVDTNPLRMLRGGAIPTVRGGRVGQGTVSNVSSVPPKLRVKLPALHHSLSVDSGTNRVEHVNEGDKNSCGNDNNQSKRSLNKPPAVPPRSYSISDAGSHRNPVPLPPRKPLRKSTLNVPPRERKYPLLPNDDPGHTTSCSSNVAWSSTQNTQIKHDCDVDSSAPPLLLPRSKSVAYDKDNSEEEEDDSVFIVDDDAPHSNFEPHSNFSPISKHPPLLGLKKGPNSLDLDKYSEGKLPNGSSSNKAATFPRGKFRLQNVNCNLEQLGFYNRPDPFWDKSLVVAGRNYSDPLGSSEEISPLMLANYKSSDGVSYEDLLDFALDREKNSPEIETMLKVFCNEVSVQDCRGALEDTAGDVLMAIKYLKLKQLLSLDLGDVSHCKEALMSCDWDVPRAVDYVFSRGPPSPECVDV</sequence>
<accession>A0A8B8EQR1</accession>
<dbReference type="FunFam" id="1.10.510.10:FF:000521">
    <property type="entry name" value="Tyrosine-protein kinase pr2"/>
    <property type="match status" value="1"/>
</dbReference>
<feature type="compositionally biased region" description="Low complexity" evidence="10">
    <location>
        <begin position="997"/>
        <end position="1008"/>
    </location>
</feature>
<evidence type="ECO:0000256" key="3">
    <source>
        <dbReference type="ARBA" id="ARBA00022679"/>
    </source>
</evidence>
<feature type="domain" description="Protein kinase" evidence="11">
    <location>
        <begin position="140"/>
        <end position="404"/>
    </location>
</feature>
<evidence type="ECO:0000313" key="18">
    <source>
        <dbReference type="RefSeq" id="XP_022342282.1"/>
    </source>
</evidence>
<dbReference type="GO" id="GO:0005524">
    <property type="term" value="F:ATP binding"/>
    <property type="evidence" value="ECO:0007669"/>
    <property type="project" value="UniProtKB-UniRule"/>
</dbReference>
<name>A0A8B8EQR1_CRAVI</name>
<feature type="binding site" evidence="9">
    <location>
        <position position="172"/>
    </location>
    <ligand>
        <name>ATP</name>
        <dbReference type="ChEBI" id="CHEBI:30616"/>
    </ligand>
</feature>
<evidence type="ECO:0000256" key="9">
    <source>
        <dbReference type="PROSITE-ProRule" id="PRU10141"/>
    </source>
</evidence>
<feature type="compositionally biased region" description="Low complexity" evidence="10">
    <location>
        <begin position="1145"/>
        <end position="1156"/>
    </location>
</feature>
<feature type="region of interest" description="Disordered" evidence="10">
    <location>
        <begin position="97"/>
        <end position="125"/>
    </location>
</feature>
<dbReference type="GO" id="GO:0004674">
    <property type="term" value="F:protein serine/threonine kinase activity"/>
    <property type="evidence" value="ECO:0007669"/>
    <property type="project" value="UniProtKB-EC"/>
</dbReference>
<dbReference type="Gene3D" id="3.30.200.20">
    <property type="entry name" value="Phosphorylase Kinase, domain 1"/>
    <property type="match status" value="1"/>
</dbReference>
<dbReference type="InterPro" id="IPR000095">
    <property type="entry name" value="CRIB_dom"/>
</dbReference>
<evidence type="ECO:0000256" key="1">
    <source>
        <dbReference type="ARBA" id="ARBA00011903"/>
    </source>
</evidence>
<feature type="region of interest" description="Disordered" evidence="10">
    <location>
        <begin position="564"/>
        <end position="618"/>
    </location>
</feature>
<evidence type="ECO:0000256" key="10">
    <source>
        <dbReference type="SAM" id="MobiDB-lite"/>
    </source>
</evidence>
<reference evidence="14 15" key="1">
    <citation type="submission" date="2025-04" db="UniProtKB">
        <authorList>
            <consortium name="RefSeq"/>
        </authorList>
    </citation>
    <scope>IDENTIFICATION</scope>
    <source>
        <tissue evidence="14 15">Whole sample</tissue>
    </source>
</reference>
<dbReference type="Gene3D" id="2.30.30.40">
    <property type="entry name" value="SH3 Domains"/>
    <property type="match status" value="1"/>
</dbReference>
<dbReference type="SUPFAM" id="SSF56112">
    <property type="entry name" value="Protein kinase-like (PK-like)"/>
    <property type="match status" value="1"/>
</dbReference>
<feature type="compositionally biased region" description="Basic and acidic residues" evidence="10">
    <location>
        <begin position="897"/>
        <end position="910"/>
    </location>
</feature>
<dbReference type="Gene3D" id="1.10.510.10">
    <property type="entry name" value="Transferase(Phosphotransferase) domain 1"/>
    <property type="match status" value="1"/>
</dbReference>
<dbReference type="Pfam" id="PF22931">
    <property type="entry name" value="SAM_TNK"/>
    <property type="match status" value="1"/>
</dbReference>
<evidence type="ECO:0000256" key="4">
    <source>
        <dbReference type="ARBA" id="ARBA00022741"/>
    </source>
</evidence>
<dbReference type="Proteomes" id="UP000694844">
    <property type="component" value="Chromosome 5"/>
</dbReference>
<dbReference type="PRINTS" id="PR00109">
    <property type="entry name" value="TYRKINASE"/>
</dbReference>
<feature type="compositionally biased region" description="Basic and acidic residues" evidence="10">
    <location>
        <begin position="696"/>
        <end position="709"/>
    </location>
</feature>
<feature type="compositionally biased region" description="Basic and acidic residues" evidence="10">
    <location>
        <begin position="1011"/>
        <end position="1060"/>
    </location>
</feature>
<feature type="compositionally biased region" description="Basic and acidic residues" evidence="10">
    <location>
        <begin position="820"/>
        <end position="850"/>
    </location>
</feature>
<dbReference type="Pfam" id="PF07714">
    <property type="entry name" value="PK_Tyr_Ser-Thr"/>
    <property type="match status" value="1"/>
</dbReference>
<dbReference type="RefSeq" id="XP_022342279.1">
    <property type="nucleotide sequence ID" value="XM_022486571.1"/>
</dbReference>
<evidence type="ECO:0000313" key="14">
    <source>
        <dbReference type="RefSeq" id="XP_022342278.1"/>
    </source>
</evidence>
<feature type="compositionally biased region" description="Basic and acidic residues" evidence="10">
    <location>
        <begin position="976"/>
        <end position="989"/>
    </location>
</feature>
<feature type="region of interest" description="Disordered" evidence="10">
    <location>
        <begin position="1179"/>
        <end position="1270"/>
    </location>
</feature>
<keyword evidence="4 9" id="KW-0547">Nucleotide-binding</keyword>
<comment type="catalytic activity">
    <reaction evidence="8">
        <text>L-threonyl-[protein] + ATP = O-phospho-L-threonyl-[protein] + ADP + H(+)</text>
        <dbReference type="Rhea" id="RHEA:46608"/>
        <dbReference type="Rhea" id="RHEA-COMP:11060"/>
        <dbReference type="Rhea" id="RHEA-COMP:11605"/>
        <dbReference type="ChEBI" id="CHEBI:15378"/>
        <dbReference type="ChEBI" id="CHEBI:30013"/>
        <dbReference type="ChEBI" id="CHEBI:30616"/>
        <dbReference type="ChEBI" id="CHEBI:61977"/>
        <dbReference type="ChEBI" id="CHEBI:456216"/>
        <dbReference type="EC" id="2.7.11.1"/>
    </reaction>
</comment>
<dbReference type="PANTHER" id="PTHR24418">
    <property type="entry name" value="TYROSINE-PROTEIN KINASE"/>
    <property type="match status" value="1"/>
</dbReference>
<dbReference type="GeneID" id="111136017"/>
<keyword evidence="13" id="KW-1185">Reference proteome</keyword>
<feature type="compositionally biased region" description="Polar residues" evidence="10">
    <location>
        <begin position="666"/>
        <end position="676"/>
    </location>
</feature>
<keyword evidence="3" id="KW-0808">Transferase</keyword>
<dbReference type="InterPro" id="IPR001245">
    <property type="entry name" value="Ser-Thr/Tyr_kinase_cat_dom"/>
</dbReference>
<keyword evidence="5" id="KW-0418">Kinase</keyword>
<feature type="region of interest" description="Disordered" evidence="10">
    <location>
        <begin position="738"/>
        <end position="1162"/>
    </location>
</feature>
<feature type="compositionally biased region" description="Polar residues" evidence="10">
    <location>
        <begin position="588"/>
        <end position="600"/>
    </location>
</feature>
<dbReference type="CDD" id="cd09539">
    <property type="entry name" value="SAM_TNK-like"/>
    <property type="match status" value="1"/>
</dbReference>
<feature type="region of interest" description="Disordered" evidence="10">
    <location>
        <begin position="1283"/>
        <end position="1344"/>
    </location>
</feature>
<dbReference type="RefSeq" id="XP_022342280.1">
    <property type="nucleotide sequence ID" value="XM_022486572.1"/>
</dbReference>
<evidence type="ECO:0000313" key="19">
    <source>
        <dbReference type="RefSeq" id="XP_022342283.1"/>
    </source>
</evidence>
<feature type="domain" description="CRIB" evidence="12">
    <location>
        <begin position="512"/>
        <end position="526"/>
    </location>
</feature>
<dbReference type="RefSeq" id="XP_022342284.1">
    <property type="nucleotide sequence ID" value="XM_022486576.1"/>
</dbReference>
<dbReference type="InterPro" id="IPR000719">
    <property type="entry name" value="Prot_kinase_dom"/>
</dbReference>